<name>A0A9J7APA6_9PROT</name>
<evidence type="ECO:0000256" key="1">
    <source>
        <dbReference type="SAM" id="Phobius"/>
    </source>
</evidence>
<dbReference type="AlphaFoldDB" id="A0A9J7APA6"/>
<sequence length="223" mass="23951">MSAGQRDGTQTGGTGFLTVSVRAWLLRAAIGAVAVTLLWIGGFLWFLAAMPEDAPRVDLKADAIVVLTGGSRRVPVAVSLLLDGRARALLVTGVNDIVGPPAFRAAMSESGISVDPQLMACCIALGYGAHDTIGNAEEAAAWMKSGGYRSMILVTSTYHMARSAMEFHAAMPEIEIHEYPVRPAAPGLTDWWTSPDSRLLMFSEFVKYQAAWLRVTARRLMPG</sequence>
<dbReference type="InterPro" id="IPR051599">
    <property type="entry name" value="Cell_Envelope_Assoc"/>
</dbReference>
<dbReference type="InterPro" id="IPR003848">
    <property type="entry name" value="DUF218"/>
</dbReference>
<evidence type="ECO:0000313" key="4">
    <source>
        <dbReference type="Proteomes" id="UP001060336"/>
    </source>
</evidence>
<dbReference type="RefSeq" id="WP_257766688.1">
    <property type="nucleotide sequence ID" value="NZ_CP102480.1"/>
</dbReference>
<dbReference type="GO" id="GO:0005886">
    <property type="term" value="C:plasma membrane"/>
    <property type="evidence" value="ECO:0007669"/>
    <property type="project" value="TreeGrafter"/>
</dbReference>
<keyword evidence="1" id="KW-1133">Transmembrane helix</keyword>
<evidence type="ECO:0000313" key="3">
    <source>
        <dbReference type="EMBL" id="UUX48180.1"/>
    </source>
</evidence>
<feature type="domain" description="DUF218" evidence="2">
    <location>
        <begin position="62"/>
        <end position="191"/>
    </location>
</feature>
<dbReference type="CDD" id="cd06259">
    <property type="entry name" value="YdcF-like"/>
    <property type="match status" value="1"/>
</dbReference>
<dbReference type="Pfam" id="PF02698">
    <property type="entry name" value="DUF218"/>
    <property type="match status" value="1"/>
</dbReference>
<protein>
    <submittedName>
        <fullName evidence="3">YdcF family protein</fullName>
    </submittedName>
</protein>
<dbReference type="GO" id="GO:0043164">
    <property type="term" value="P:Gram-negative-bacterium-type cell wall biogenesis"/>
    <property type="evidence" value="ECO:0007669"/>
    <property type="project" value="TreeGrafter"/>
</dbReference>
<dbReference type="Proteomes" id="UP001060336">
    <property type="component" value="Chromosome"/>
</dbReference>
<organism evidence="3 4">
    <name type="scientific">Nisaea acidiphila</name>
    <dbReference type="NCBI Taxonomy" id="1862145"/>
    <lineage>
        <taxon>Bacteria</taxon>
        <taxon>Pseudomonadati</taxon>
        <taxon>Pseudomonadota</taxon>
        <taxon>Alphaproteobacteria</taxon>
        <taxon>Rhodospirillales</taxon>
        <taxon>Thalassobaculaceae</taxon>
        <taxon>Nisaea</taxon>
    </lineage>
</organism>
<accession>A0A9J7APA6</accession>
<reference evidence="3" key="1">
    <citation type="submission" date="2022-08" db="EMBL/GenBank/DDBJ databases">
        <title>Nisaea acidiphila sp. nov., isolated from a marine algal debris and emended description of the genus Nisaea Urios et al. 2008.</title>
        <authorList>
            <person name="Kwon K."/>
        </authorList>
    </citation>
    <scope>NUCLEOTIDE SEQUENCE</scope>
    <source>
        <strain evidence="3">MEBiC11861</strain>
    </source>
</reference>
<feature type="transmembrane region" description="Helical" evidence="1">
    <location>
        <begin position="24"/>
        <end position="47"/>
    </location>
</feature>
<dbReference type="KEGG" id="naci:NUH88_12215"/>
<dbReference type="PANTHER" id="PTHR30336:SF4">
    <property type="entry name" value="ENVELOPE BIOGENESIS FACTOR ELYC"/>
    <property type="match status" value="1"/>
</dbReference>
<dbReference type="PANTHER" id="PTHR30336">
    <property type="entry name" value="INNER MEMBRANE PROTEIN, PROBABLE PERMEASE"/>
    <property type="match status" value="1"/>
</dbReference>
<dbReference type="EMBL" id="CP102480">
    <property type="protein sequence ID" value="UUX48180.1"/>
    <property type="molecule type" value="Genomic_DNA"/>
</dbReference>
<keyword evidence="1" id="KW-0472">Membrane</keyword>
<gene>
    <name evidence="3" type="ORF">NUH88_12215</name>
</gene>
<evidence type="ECO:0000259" key="2">
    <source>
        <dbReference type="Pfam" id="PF02698"/>
    </source>
</evidence>
<dbReference type="GO" id="GO:0000270">
    <property type="term" value="P:peptidoglycan metabolic process"/>
    <property type="evidence" value="ECO:0007669"/>
    <property type="project" value="TreeGrafter"/>
</dbReference>
<keyword evidence="4" id="KW-1185">Reference proteome</keyword>
<keyword evidence="1" id="KW-0812">Transmembrane</keyword>
<proteinExistence type="predicted"/>